<protein>
    <recommendedName>
        <fullName evidence="2">histidine kinase</fullName>
        <ecNumber evidence="2">2.7.13.3</ecNumber>
    </recommendedName>
</protein>
<dbReference type="GO" id="GO:0016020">
    <property type="term" value="C:membrane"/>
    <property type="evidence" value="ECO:0007669"/>
    <property type="project" value="InterPro"/>
</dbReference>
<evidence type="ECO:0000313" key="11">
    <source>
        <dbReference type="Proteomes" id="UP000433101"/>
    </source>
</evidence>
<keyword evidence="3" id="KW-0597">Phosphoprotein</keyword>
<evidence type="ECO:0000256" key="8">
    <source>
        <dbReference type="ARBA" id="ARBA00023012"/>
    </source>
</evidence>
<evidence type="ECO:0000256" key="3">
    <source>
        <dbReference type="ARBA" id="ARBA00022553"/>
    </source>
</evidence>
<accession>A0A7X3SA20</accession>
<keyword evidence="5" id="KW-0547">Nucleotide-binding</keyword>
<proteinExistence type="predicted"/>
<comment type="catalytic activity">
    <reaction evidence="1">
        <text>ATP + protein L-histidine = ADP + protein N-phospho-L-histidine.</text>
        <dbReference type="EC" id="2.7.13.3"/>
    </reaction>
</comment>
<dbReference type="Proteomes" id="UP000433101">
    <property type="component" value="Unassembled WGS sequence"/>
</dbReference>
<evidence type="ECO:0000256" key="7">
    <source>
        <dbReference type="ARBA" id="ARBA00022840"/>
    </source>
</evidence>
<evidence type="ECO:0000259" key="9">
    <source>
        <dbReference type="SMART" id="SM00387"/>
    </source>
</evidence>
<dbReference type="Gene3D" id="1.20.5.1930">
    <property type="match status" value="1"/>
</dbReference>
<keyword evidence="8" id="KW-0902">Two-component regulatory system</keyword>
<evidence type="ECO:0000256" key="4">
    <source>
        <dbReference type="ARBA" id="ARBA00022679"/>
    </source>
</evidence>
<dbReference type="PANTHER" id="PTHR24421:SF10">
    <property type="entry name" value="NITRATE_NITRITE SENSOR PROTEIN NARQ"/>
    <property type="match status" value="1"/>
</dbReference>
<dbReference type="Gene3D" id="3.30.565.10">
    <property type="entry name" value="Histidine kinase-like ATPase, C-terminal domain"/>
    <property type="match status" value="1"/>
</dbReference>
<dbReference type="SMART" id="SM00387">
    <property type="entry name" value="HATPase_c"/>
    <property type="match status" value="1"/>
</dbReference>
<name>A0A7X3SA20_9HYPH</name>
<dbReference type="EMBL" id="WUMV01000010">
    <property type="protein sequence ID" value="MXN67439.1"/>
    <property type="molecule type" value="Genomic_DNA"/>
</dbReference>
<organism evidence="10 11">
    <name type="scientific">Stappia sediminis</name>
    <dbReference type="NCBI Taxonomy" id="2692190"/>
    <lineage>
        <taxon>Bacteria</taxon>
        <taxon>Pseudomonadati</taxon>
        <taxon>Pseudomonadota</taxon>
        <taxon>Alphaproteobacteria</taxon>
        <taxon>Hyphomicrobiales</taxon>
        <taxon>Stappiaceae</taxon>
        <taxon>Stappia</taxon>
    </lineage>
</organism>
<keyword evidence="6" id="KW-0418">Kinase</keyword>
<dbReference type="SUPFAM" id="SSF55874">
    <property type="entry name" value="ATPase domain of HSP90 chaperone/DNA topoisomerase II/histidine kinase"/>
    <property type="match status" value="1"/>
</dbReference>
<dbReference type="Pfam" id="PF02518">
    <property type="entry name" value="HATPase_c"/>
    <property type="match status" value="1"/>
</dbReference>
<keyword evidence="11" id="KW-1185">Reference proteome</keyword>
<dbReference type="InterPro" id="IPR011712">
    <property type="entry name" value="Sig_transdc_His_kin_sub3_dim/P"/>
</dbReference>
<evidence type="ECO:0000256" key="5">
    <source>
        <dbReference type="ARBA" id="ARBA00022741"/>
    </source>
</evidence>
<comment type="caution">
    <text evidence="10">The sequence shown here is derived from an EMBL/GenBank/DDBJ whole genome shotgun (WGS) entry which is preliminary data.</text>
</comment>
<keyword evidence="7" id="KW-0067">ATP-binding</keyword>
<keyword evidence="4" id="KW-0808">Transferase</keyword>
<gene>
    <name evidence="10" type="ORF">GR183_21240</name>
</gene>
<reference evidence="10 11" key="1">
    <citation type="submission" date="2019-12" db="EMBL/GenBank/DDBJ databases">
        <authorList>
            <person name="Li M."/>
        </authorList>
    </citation>
    <scope>NUCLEOTIDE SEQUENCE [LARGE SCALE GENOMIC DNA]</scope>
    <source>
        <strain evidence="10 11">GBMRC 2046</strain>
    </source>
</reference>
<evidence type="ECO:0000256" key="6">
    <source>
        <dbReference type="ARBA" id="ARBA00022777"/>
    </source>
</evidence>
<dbReference type="Pfam" id="PF07730">
    <property type="entry name" value="HisKA_3"/>
    <property type="match status" value="1"/>
</dbReference>
<dbReference type="AlphaFoldDB" id="A0A7X3SA20"/>
<feature type="domain" description="Histidine kinase/HSP90-like ATPase" evidence="9">
    <location>
        <begin position="215"/>
        <end position="319"/>
    </location>
</feature>
<evidence type="ECO:0000256" key="1">
    <source>
        <dbReference type="ARBA" id="ARBA00000085"/>
    </source>
</evidence>
<sequence>MRNSPEGSTFRSRIRKLTPVDVTGRYLNLDCNRESDGVAGPLPAVEFLPKSSSGDRVGEATAETNRLSLIEPAKSILPTRPRLQSVPAPGSRGRPVEGVSRAVVDAAVAEERKRIALDLHDHLGQQIVGAKLMLASLERNSGSPELAPQIAALRASLEQLSLEIKAISSGMRLGIPSPDRLVEALEELANRWMSHTQIQVDVSCDILKKVRFCKKISEVVYRVVQESLTNIAKHAANATLVEIRAELQYGFLKLTIEDDGPGFSSSPESFFECQQGRYGNGGISGIRERVGKLGGDVTIRRPADKKRGSAISVSIPIGHPNNRSNTG</sequence>
<dbReference type="GO" id="GO:0046983">
    <property type="term" value="F:protein dimerization activity"/>
    <property type="evidence" value="ECO:0007669"/>
    <property type="project" value="InterPro"/>
</dbReference>
<evidence type="ECO:0000256" key="2">
    <source>
        <dbReference type="ARBA" id="ARBA00012438"/>
    </source>
</evidence>
<dbReference type="GO" id="GO:0005524">
    <property type="term" value="F:ATP binding"/>
    <property type="evidence" value="ECO:0007669"/>
    <property type="project" value="UniProtKB-KW"/>
</dbReference>
<dbReference type="GO" id="GO:0000155">
    <property type="term" value="F:phosphorelay sensor kinase activity"/>
    <property type="evidence" value="ECO:0007669"/>
    <property type="project" value="InterPro"/>
</dbReference>
<evidence type="ECO:0000313" key="10">
    <source>
        <dbReference type="EMBL" id="MXN67439.1"/>
    </source>
</evidence>
<dbReference type="InterPro" id="IPR036890">
    <property type="entry name" value="HATPase_C_sf"/>
</dbReference>
<dbReference type="InterPro" id="IPR050482">
    <property type="entry name" value="Sensor_HK_TwoCompSys"/>
</dbReference>
<dbReference type="CDD" id="cd16917">
    <property type="entry name" value="HATPase_UhpB-NarQ-NarX-like"/>
    <property type="match status" value="1"/>
</dbReference>
<dbReference type="InterPro" id="IPR003594">
    <property type="entry name" value="HATPase_dom"/>
</dbReference>
<dbReference type="PANTHER" id="PTHR24421">
    <property type="entry name" value="NITRATE/NITRITE SENSOR PROTEIN NARX-RELATED"/>
    <property type="match status" value="1"/>
</dbReference>
<dbReference type="EC" id="2.7.13.3" evidence="2"/>